<organism evidence="13 14">
    <name type="scientific">Taibaiella chishuiensis</name>
    <dbReference type="NCBI Taxonomy" id="1434707"/>
    <lineage>
        <taxon>Bacteria</taxon>
        <taxon>Pseudomonadati</taxon>
        <taxon>Bacteroidota</taxon>
        <taxon>Chitinophagia</taxon>
        <taxon>Chitinophagales</taxon>
        <taxon>Chitinophagaceae</taxon>
        <taxon>Taibaiella</taxon>
    </lineage>
</organism>
<evidence type="ECO:0000256" key="11">
    <source>
        <dbReference type="RuleBase" id="RU362091"/>
    </source>
</evidence>
<name>A0A2P8D0M5_9BACT</name>
<reference evidence="13 14" key="1">
    <citation type="submission" date="2018-03" db="EMBL/GenBank/DDBJ databases">
        <title>Genomic Encyclopedia of Type Strains, Phase III (KMG-III): the genomes of soil and plant-associated and newly described type strains.</title>
        <authorList>
            <person name="Whitman W."/>
        </authorList>
    </citation>
    <scope>NUCLEOTIDE SEQUENCE [LARGE SCALE GENOMIC DNA]</scope>
    <source>
        <strain evidence="13 14">CGMCC 1.12700</strain>
    </source>
</reference>
<keyword evidence="6 12" id="KW-1133">Transmembrane helix</keyword>
<protein>
    <submittedName>
        <fullName evidence="13">SSS family transporter</fullName>
    </submittedName>
</protein>
<feature type="transmembrane region" description="Helical" evidence="12">
    <location>
        <begin position="74"/>
        <end position="96"/>
    </location>
</feature>
<evidence type="ECO:0000256" key="6">
    <source>
        <dbReference type="ARBA" id="ARBA00022989"/>
    </source>
</evidence>
<evidence type="ECO:0000256" key="10">
    <source>
        <dbReference type="ARBA" id="ARBA00023201"/>
    </source>
</evidence>
<feature type="transmembrane region" description="Helical" evidence="12">
    <location>
        <begin position="463"/>
        <end position="480"/>
    </location>
</feature>
<feature type="transmembrane region" description="Helical" evidence="12">
    <location>
        <begin position="231"/>
        <end position="250"/>
    </location>
</feature>
<keyword evidence="5 12" id="KW-0812">Transmembrane</keyword>
<keyword evidence="9 12" id="KW-0472">Membrane</keyword>
<proteinExistence type="inferred from homology"/>
<keyword evidence="10" id="KW-0739">Sodium transport</keyword>
<keyword evidence="3" id="KW-0813">Transport</keyword>
<evidence type="ECO:0000256" key="2">
    <source>
        <dbReference type="ARBA" id="ARBA00006434"/>
    </source>
</evidence>
<feature type="transmembrane region" description="Helical" evidence="12">
    <location>
        <begin position="271"/>
        <end position="296"/>
    </location>
</feature>
<comment type="similarity">
    <text evidence="2 11">Belongs to the sodium:solute symporter (SSF) (TC 2.A.21) family.</text>
</comment>
<evidence type="ECO:0000256" key="12">
    <source>
        <dbReference type="SAM" id="Phobius"/>
    </source>
</evidence>
<dbReference type="PANTHER" id="PTHR42985:SF40">
    <property type="entry name" value="LD47995P-RELATED"/>
    <property type="match status" value="1"/>
</dbReference>
<dbReference type="GO" id="GO:0006814">
    <property type="term" value="P:sodium ion transport"/>
    <property type="evidence" value="ECO:0007669"/>
    <property type="project" value="UniProtKB-KW"/>
</dbReference>
<evidence type="ECO:0000313" key="13">
    <source>
        <dbReference type="EMBL" id="PSK90768.1"/>
    </source>
</evidence>
<dbReference type="EMBL" id="PYGD01000007">
    <property type="protein sequence ID" value="PSK90768.1"/>
    <property type="molecule type" value="Genomic_DNA"/>
</dbReference>
<dbReference type="Gene3D" id="1.20.1730.10">
    <property type="entry name" value="Sodium/glucose cotransporter"/>
    <property type="match status" value="1"/>
</dbReference>
<dbReference type="Proteomes" id="UP000240572">
    <property type="component" value="Unassembled WGS sequence"/>
</dbReference>
<dbReference type="CDD" id="cd11494">
    <property type="entry name" value="SLC5sbd_NIS-like_u2"/>
    <property type="match status" value="1"/>
</dbReference>
<feature type="transmembrane region" description="Helical" evidence="12">
    <location>
        <begin position="179"/>
        <end position="199"/>
    </location>
</feature>
<dbReference type="GO" id="GO:0005886">
    <property type="term" value="C:plasma membrane"/>
    <property type="evidence" value="ECO:0007669"/>
    <property type="project" value="UniProtKB-SubCell"/>
</dbReference>
<evidence type="ECO:0000256" key="1">
    <source>
        <dbReference type="ARBA" id="ARBA00004651"/>
    </source>
</evidence>
<feature type="transmembrane region" description="Helical" evidence="12">
    <location>
        <begin position="148"/>
        <end position="167"/>
    </location>
</feature>
<dbReference type="AlphaFoldDB" id="A0A2P8D0M5"/>
<keyword evidence="8" id="KW-0406">Ion transport</keyword>
<dbReference type="GO" id="GO:0015293">
    <property type="term" value="F:symporter activity"/>
    <property type="evidence" value="ECO:0007669"/>
    <property type="project" value="TreeGrafter"/>
</dbReference>
<dbReference type="OrthoDB" id="9803597at2"/>
<evidence type="ECO:0000256" key="3">
    <source>
        <dbReference type="ARBA" id="ARBA00022448"/>
    </source>
</evidence>
<gene>
    <name evidence="13" type="ORF">B0I18_107179</name>
</gene>
<feature type="transmembrane region" description="Helical" evidence="12">
    <location>
        <begin position="492"/>
        <end position="510"/>
    </location>
</feature>
<feature type="transmembrane region" description="Helical" evidence="12">
    <location>
        <begin position="517"/>
        <end position="535"/>
    </location>
</feature>
<evidence type="ECO:0000256" key="4">
    <source>
        <dbReference type="ARBA" id="ARBA00022475"/>
    </source>
</evidence>
<keyword evidence="14" id="KW-1185">Reference proteome</keyword>
<feature type="transmembrane region" description="Helical" evidence="12">
    <location>
        <begin position="42"/>
        <end position="62"/>
    </location>
</feature>
<dbReference type="InterPro" id="IPR001734">
    <property type="entry name" value="Na/solute_symporter"/>
</dbReference>
<evidence type="ECO:0000313" key="14">
    <source>
        <dbReference type="Proteomes" id="UP000240572"/>
    </source>
</evidence>
<dbReference type="PROSITE" id="PS50283">
    <property type="entry name" value="NA_SOLUT_SYMP_3"/>
    <property type="match status" value="1"/>
</dbReference>
<evidence type="ECO:0000256" key="8">
    <source>
        <dbReference type="ARBA" id="ARBA00023065"/>
    </source>
</evidence>
<dbReference type="InterPro" id="IPR051163">
    <property type="entry name" value="Sodium:Solute_Symporter_SSF"/>
</dbReference>
<dbReference type="InterPro" id="IPR038377">
    <property type="entry name" value="Na/Glc_symporter_sf"/>
</dbReference>
<accession>A0A2P8D0M5</accession>
<dbReference type="Pfam" id="PF00474">
    <property type="entry name" value="SSF"/>
    <property type="match status" value="2"/>
</dbReference>
<keyword evidence="4" id="KW-1003">Cell membrane</keyword>
<evidence type="ECO:0000256" key="5">
    <source>
        <dbReference type="ARBA" id="ARBA00022692"/>
    </source>
</evidence>
<feature type="transmembrane region" description="Helical" evidence="12">
    <location>
        <begin position="407"/>
        <end position="428"/>
    </location>
</feature>
<feature type="transmembrane region" description="Helical" evidence="12">
    <location>
        <begin position="541"/>
        <end position="558"/>
    </location>
</feature>
<feature type="transmembrane region" description="Helical" evidence="12">
    <location>
        <begin position="6"/>
        <end position="22"/>
    </location>
</feature>
<comment type="subcellular location">
    <subcellularLocation>
        <location evidence="1">Cell membrane</location>
        <topology evidence="1">Multi-pass membrane protein</topology>
    </subcellularLocation>
</comment>
<evidence type="ECO:0000256" key="9">
    <source>
        <dbReference type="ARBA" id="ARBA00023136"/>
    </source>
</evidence>
<comment type="caution">
    <text evidence="13">The sequence shown here is derived from an EMBL/GenBank/DDBJ whole genome shotgun (WGS) entry which is preliminary data.</text>
</comment>
<dbReference type="RefSeq" id="WP_106524038.1">
    <property type="nucleotide sequence ID" value="NZ_PYGD01000007.1"/>
</dbReference>
<keyword evidence="7" id="KW-0915">Sodium</keyword>
<evidence type="ECO:0000256" key="7">
    <source>
        <dbReference type="ARBA" id="ARBA00023053"/>
    </source>
</evidence>
<dbReference type="PANTHER" id="PTHR42985">
    <property type="entry name" value="SODIUM-COUPLED MONOCARBOXYLATE TRANSPORTER"/>
    <property type="match status" value="1"/>
</dbReference>
<feature type="transmembrane region" description="Helical" evidence="12">
    <location>
        <begin position="117"/>
        <end position="142"/>
    </location>
</feature>
<sequence>MSTLDWIIMLVTLVLIIVYGIWQGRGQSGADTYLRAGQQMPWHVVLLGIMATQASAITFLSGPGQAYTDGMRFIQYYFGLPLAMIVISAVFVPIFQKLNVFTAYEYLDKRFDRKTRLFTGILFLFSRGVSTGISVYAPAIILSTIFGWNIYLTNILIGGLLIIYTYTGGAKAIAHTQKIQFSIILVAMAIAGVMVVLLLPKQIGFTDALYLAGKSGKLNVITTNFDLKDKYNLWSGILGGFFLALSYFGTDQSQVGRYLTAKDLRESRLGLLMNGMVKIPMQFLILLIGALLFSFYTINKAPLFFNESAEKKVARIAPEAYQPLYIEHELTTARNQDIALQLVTLRHQKNPADSSAERLLLGKLKAGQHTVEQQRSEMTQLIKTHKTAVAEPDNDSNYIFLHFVRNYLPAGMIGLLFAIIFLASWGSISAAINSLASSTLVDFHQVFAREPLSDRMQLRYGRYYTLLWGIFSIAVAMFATKMGSLIEAVNELGSLFYGAILGIFLTAFFLKKVKGKAVFYAAIVSEVLVLMIYIFKWVAFLWLNVIGALLVIVIAWLIQYFSDRARRAVIPG</sequence>